<feature type="transmembrane region" description="Helical" evidence="8">
    <location>
        <begin position="65"/>
        <end position="87"/>
    </location>
</feature>
<organism evidence="9 10">
    <name type="scientific">Vreelandella songnenensis</name>
    <dbReference type="NCBI Taxonomy" id="1176243"/>
    <lineage>
        <taxon>Bacteria</taxon>
        <taxon>Pseudomonadati</taxon>
        <taxon>Pseudomonadota</taxon>
        <taxon>Gammaproteobacteria</taxon>
        <taxon>Oceanospirillales</taxon>
        <taxon>Halomonadaceae</taxon>
        <taxon>Vreelandella</taxon>
    </lineage>
</organism>
<name>A0A2T0V658_9GAMM</name>
<proteinExistence type="inferred from homology"/>
<evidence type="ECO:0000256" key="4">
    <source>
        <dbReference type="ARBA" id="ARBA00022475"/>
    </source>
</evidence>
<dbReference type="OrthoDB" id="5195497at2"/>
<comment type="subcellular location">
    <subcellularLocation>
        <location evidence="1 8">Cell membrane</location>
        <topology evidence="1 8">Multi-pass membrane protein</topology>
    </subcellularLocation>
</comment>
<evidence type="ECO:0000256" key="6">
    <source>
        <dbReference type="ARBA" id="ARBA00022989"/>
    </source>
</evidence>
<keyword evidence="6 8" id="KW-1133">Transmembrane helix</keyword>
<evidence type="ECO:0000256" key="2">
    <source>
        <dbReference type="ARBA" id="ARBA00009142"/>
    </source>
</evidence>
<feature type="transmembrane region" description="Helical" evidence="8">
    <location>
        <begin position="32"/>
        <end position="53"/>
    </location>
</feature>
<gene>
    <name evidence="9" type="ORF">B0H98_102203</name>
</gene>
<reference evidence="9 10" key="1">
    <citation type="submission" date="2018-03" db="EMBL/GenBank/DDBJ databases">
        <title>Genomic Encyclopedia of Type Strains, Phase III (KMG-III): the genomes of soil and plant-associated and newly described type strains.</title>
        <authorList>
            <person name="Whitman W."/>
        </authorList>
    </citation>
    <scope>NUCLEOTIDE SEQUENCE [LARGE SCALE GENOMIC DNA]</scope>
    <source>
        <strain evidence="9 10">CGMCC 1.12152</strain>
    </source>
</reference>
<keyword evidence="5 8" id="KW-0812">Transmembrane</keyword>
<keyword evidence="7 8" id="KW-0472">Membrane</keyword>
<evidence type="ECO:0000313" key="9">
    <source>
        <dbReference type="EMBL" id="PRY65675.1"/>
    </source>
</evidence>
<evidence type="ECO:0000256" key="8">
    <source>
        <dbReference type="RuleBase" id="RU363041"/>
    </source>
</evidence>
<dbReference type="EMBL" id="PVTK01000002">
    <property type="protein sequence ID" value="PRY65675.1"/>
    <property type="molecule type" value="Genomic_DNA"/>
</dbReference>
<feature type="transmembrane region" description="Helical" evidence="8">
    <location>
        <begin position="93"/>
        <end position="110"/>
    </location>
</feature>
<keyword evidence="3" id="KW-0813">Transport</keyword>
<dbReference type="InterPro" id="IPR052017">
    <property type="entry name" value="TSUP"/>
</dbReference>
<keyword evidence="10" id="KW-1185">Reference proteome</keyword>
<comment type="caution">
    <text evidence="9">The sequence shown here is derived from an EMBL/GenBank/DDBJ whole genome shotgun (WGS) entry which is preliminary data.</text>
</comment>
<sequence>MLIALLTLLAAGIVKGAIGSGVPVLVVPVLTMLYDVKLAIALLVAPNLFTNMVQIWQFRRHLLPLRFLVAFSLAGAIGILVGTWGLVVLSPELLSMGVAGAIILYLLIKLTNRQFALSYSAASRIVIPAGLLGGVLQGAAGMSAPASITFLNAMRLERPVFIGSISVFFTSITIVQIPALLSAGILTLERSLYSVAALLIILLTMPLGTQLGKRLPHQWFDNLIMLLLGGIAIKIVADILSG</sequence>
<feature type="transmembrane region" description="Helical" evidence="8">
    <location>
        <begin position="192"/>
        <end position="211"/>
    </location>
</feature>
<dbReference type="Pfam" id="PF01925">
    <property type="entry name" value="TauE"/>
    <property type="match status" value="1"/>
</dbReference>
<dbReference type="GO" id="GO:0005886">
    <property type="term" value="C:plasma membrane"/>
    <property type="evidence" value="ECO:0007669"/>
    <property type="project" value="UniProtKB-SubCell"/>
</dbReference>
<accession>A0A2T0V658</accession>
<feature type="transmembrane region" description="Helical" evidence="8">
    <location>
        <begin position="122"/>
        <end position="140"/>
    </location>
</feature>
<protein>
    <recommendedName>
        <fullName evidence="8">Probable membrane transporter protein</fullName>
    </recommendedName>
</protein>
<evidence type="ECO:0000256" key="3">
    <source>
        <dbReference type="ARBA" id="ARBA00022448"/>
    </source>
</evidence>
<comment type="similarity">
    <text evidence="2 8">Belongs to the 4-toluene sulfonate uptake permease (TSUP) (TC 2.A.102) family.</text>
</comment>
<evidence type="ECO:0000313" key="10">
    <source>
        <dbReference type="Proteomes" id="UP000237647"/>
    </source>
</evidence>
<dbReference type="InterPro" id="IPR002781">
    <property type="entry name" value="TM_pro_TauE-like"/>
</dbReference>
<evidence type="ECO:0000256" key="1">
    <source>
        <dbReference type="ARBA" id="ARBA00004651"/>
    </source>
</evidence>
<dbReference type="RefSeq" id="WP_106374074.1">
    <property type="nucleotide sequence ID" value="NZ_PVTK01000002.1"/>
</dbReference>
<keyword evidence="4 8" id="KW-1003">Cell membrane</keyword>
<evidence type="ECO:0000256" key="5">
    <source>
        <dbReference type="ARBA" id="ARBA00022692"/>
    </source>
</evidence>
<feature type="transmembrane region" description="Helical" evidence="8">
    <location>
        <begin position="223"/>
        <end position="240"/>
    </location>
</feature>
<dbReference type="AlphaFoldDB" id="A0A2T0V658"/>
<dbReference type="Proteomes" id="UP000237647">
    <property type="component" value="Unassembled WGS sequence"/>
</dbReference>
<dbReference type="PANTHER" id="PTHR30269:SF37">
    <property type="entry name" value="MEMBRANE TRANSPORTER PROTEIN"/>
    <property type="match status" value="1"/>
</dbReference>
<evidence type="ECO:0000256" key="7">
    <source>
        <dbReference type="ARBA" id="ARBA00023136"/>
    </source>
</evidence>
<dbReference type="PANTHER" id="PTHR30269">
    <property type="entry name" value="TRANSMEMBRANE PROTEIN YFCA"/>
    <property type="match status" value="1"/>
</dbReference>
<feature type="transmembrane region" description="Helical" evidence="8">
    <location>
        <begin position="160"/>
        <end position="180"/>
    </location>
</feature>